<evidence type="ECO:0000256" key="12">
    <source>
        <dbReference type="ARBA" id="ARBA00022989"/>
    </source>
</evidence>
<evidence type="ECO:0000256" key="16">
    <source>
        <dbReference type="ARBA" id="ARBA00034438"/>
    </source>
</evidence>
<organism evidence="20 21">
    <name type="scientific">Coniophora puteana (strain RWD-64-598)</name>
    <name type="common">Brown rot fungus</name>
    <dbReference type="NCBI Taxonomy" id="741705"/>
    <lineage>
        <taxon>Eukaryota</taxon>
        <taxon>Fungi</taxon>
        <taxon>Dikarya</taxon>
        <taxon>Basidiomycota</taxon>
        <taxon>Agaricomycotina</taxon>
        <taxon>Agaricomycetes</taxon>
        <taxon>Agaricomycetidae</taxon>
        <taxon>Boletales</taxon>
        <taxon>Coniophorineae</taxon>
        <taxon>Coniophoraceae</taxon>
        <taxon>Coniophora</taxon>
    </lineage>
</organism>
<evidence type="ECO:0000256" key="6">
    <source>
        <dbReference type="ARBA" id="ARBA00022692"/>
    </source>
</evidence>
<evidence type="ECO:0000256" key="11">
    <source>
        <dbReference type="ARBA" id="ARBA00022927"/>
    </source>
</evidence>
<feature type="compositionally biased region" description="Low complexity" evidence="18">
    <location>
        <begin position="416"/>
        <end position="430"/>
    </location>
</feature>
<evidence type="ECO:0000256" key="2">
    <source>
        <dbReference type="ARBA" id="ARBA00004906"/>
    </source>
</evidence>
<dbReference type="OrthoDB" id="1701437at2759"/>
<evidence type="ECO:0000256" key="13">
    <source>
        <dbReference type="ARBA" id="ARBA00023136"/>
    </source>
</evidence>
<accession>A0A5M3MT24</accession>
<keyword evidence="4" id="KW-0813">Transport</keyword>
<evidence type="ECO:0000256" key="17">
    <source>
        <dbReference type="ARBA" id="ARBA00034523"/>
    </source>
</evidence>
<keyword evidence="12" id="KW-1133">Transmembrane helix</keyword>
<comment type="subcellular location">
    <subcellularLocation>
        <location evidence="1">Peroxisome membrane</location>
        <topology evidence="1">Multi-pass membrane protein</topology>
    </subcellularLocation>
</comment>
<keyword evidence="14" id="KW-0576">Peroxisome</keyword>
<gene>
    <name evidence="20" type="ORF">CONPUDRAFT_123111</name>
</gene>
<evidence type="ECO:0000256" key="3">
    <source>
        <dbReference type="ARBA" id="ARBA00008704"/>
    </source>
</evidence>
<keyword evidence="11" id="KW-0653">Protein transport</keyword>
<dbReference type="GO" id="GO:0016562">
    <property type="term" value="P:protein import into peroxisome matrix, receptor recycling"/>
    <property type="evidence" value="ECO:0007669"/>
    <property type="project" value="UniProtKB-ARBA"/>
</dbReference>
<dbReference type="PANTHER" id="PTHR48178:SF1">
    <property type="entry name" value="PEROXISOME BIOGENESIS FACTOR 2"/>
    <property type="match status" value="1"/>
</dbReference>
<keyword evidence="8" id="KW-0863">Zinc-finger</keyword>
<feature type="compositionally biased region" description="Acidic residues" evidence="18">
    <location>
        <begin position="403"/>
        <end position="415"/>
    </location>
</feature>
<dbReference type="EMBL" id="JH711577">
    <property type="protein sequence ID" value="EIW82319.1"/>
    <property type="molecule type" value="Genomic_DNA"/>
</dbReference>
<evidence type="ECO:0000256" key="5">
    <source>
        <dbReference type="ARBA" id="ARBA00022679"/>
    </source>
</evidence>
<evidence type="ECO:0000256" key="18">
    <source>
        <dbReference type="SAM" id="MobiDB-lite"/>
    </source>
</evidence>
<evidence type="ECO:0000256" key="15">
    <source>
        <dbReference type="ARBA" id="ARBA00032511"/>
    </source>
</evidence>
<dbReference type="InterPro" id="IPR017907">
    <property type="entry name" value="Znf_RING_CS"/>
</dbReference>
<dbReference type="InterPro" id="IPR013083">
    <property type="entry name" value="Znf_RING/FYVE/PHD"/>
</dbReference>
<dbReference type="EC" id="2.3.2.36" evidence="17"/>
<dbReference type="Proteomes" id="UP000053558">
    <property type="component" value="Unassembled WGS sequence"/>
</dbReference>
<feature type="domain" description="RING-type" evidence="19">
    <location>
        <begin position="294"/>
        <end position="379"/>
    </location>
</feature>
<evidence type="ECO:0000313" key="21">
    <source>
        <dbReference type="Proteomes" id="UP000053558"/>
    </source>
</evidence>
<dbReference type="InterPro" id="IPR025654">
    <property type="entry name" value="PEX2/10"/>
</dbReference>
<keyword evidence="21" id="KW-1185">Reference proteome</keyword>
<evidence type="ECO:0000256" key="9">
    <source>
        <dbReference type="ARBA" id="ARBA00022786"/>
    </source>
</evidence>
<dbReference type="RefSeq" id="XP_007768029.1">
    <property type="nucleotide sequence ID" value="XM_007769839.1"/>
</dbReference>
<evidence type="ECO:0000256" key="7">
    <source>
        <dbReference type="ARBA" id="ARBA00022723"/>
    </source>
</evidence>
<dbReference type="SMART" id="SM00184">
    <property type="entry name" value="RING"/>
    <property type="match status" value="1"/>
</dbReference>
<comment type="caution">
    <text evidence="20">The sequence shown here is derived from an EMBL/GenBank/DDBJ whole genome shotgun (WGS) entry which is preliminary data.</text>
</comment>
<dbReference type="PANTHER" id="PTHR48178">
    <property type="entry name" value="PEROXISOME BIOGENESIS FACTOR 2"/>
    <property type="match status" value="1"/>
</dbReference>
<keyword evidence="10" id="KW-0862">Zinc</keyword>
<evidence type="ECO:0000256" key="4">
    <source>
        <dbReference type="ARBA" id="ARBA00022448"/>
    </source>
</evidence>
<dbReference type="OMA" id="WHGLMEL"/>
<evidence type="ECO:0000256" key="14">
    <source>
        <dbReference type="ARBA" id="ARBA00023140"/>
    </source>
</evidence>
<evidence type="ECO:0000256" key="8">
    <source>
        <dbReference type="ARBA" id="ARBA00022771"/>
    </source>
</evidence>
<proteinExistence type="inferred from homology"/>
<dbReference type="KEGG" id="cput:CONPUDRAFT_123111"/>
<keyword evidence="5" id="KW-0808">Transferase</keyword>
<dbReference type="Pfam" id="PF04757">
    <property type="entry name" value="Pex2_Pex12"/>
    <property type="match status" value="1"/>
</dbReference>
<protein>
    <recommendedName>
        <fullName evidence="17">RING-type E3 ubiquitin transferase (cysteine targeting)</fullName>
        <ecNumber evidence="17">2.3.2.36</ecNumber>
    </recommendedName>
    <alternativeName>
        <fullName evidence="15">Peroxin-2</fullName>
    </alternativeName>
</protein>
<dbReference type="InterPro" id="IPR006845">
    <property type="entry name" value="Pex_N"/>
</dbReference>
<dbReference type="GO" id="GO:0005778">
    <property type="term" value="C:peroxisomal membrane"/>
    <property type="evidence" value="ECO:0007669"/>
    <property type="project" value="UniProtKB-SubCell"/>
</dbReference>
<name>A0A5M3MT24_CONPW</name>
<comment type="pathway">
    <text evidence="2">Protein modification; protein ubiquitination.</text>
</comment>
<keyword evidence="6" id="KW-0812">Transmembrane</keyword>
<evidence type="ECO:0000259" key="19">
    <source>
        <dbReference type="SMART" id="SM00184"/>
    </source>
</evidence>
<dbReference type="GeneID" id="19199737"/>
<dbReference type="GO" id="GO:0008270">
    <property type="term" value="F:zinc ion binding"/>
    <property type="evidence" value="ECO:0007669"/>
    <property type="project" value="UniProtKB-KW"/>
</dbReference>
<feature type="region of interest" description="Disordered" evidence="18">
    <location>
        <begin position="391"/>
        <end position="430"/>
    </location>
</feature>
<evidence type="ECO:0000256" key="10">
    <source>
        <dbReference type="ARBA" id="ARBA00022833"/>
    </source>
</evidence>
<evidence type="ECO:0000256" key="1">
    <source>
        <dbReference type="ARBA" id="ARBA00004585"/>
    </source>
</evidence>
<evidence type="ECO:0000313" key="20">
    <source>
        <dbReference type="EMBL" id="EIW82319.1"/>
    </source>
</evidence>
<keyword evidence="7" id="KW-0479">Metal-binding</keyword>
<keyword evidence="9" id="KW-0833">Ubl conjugation pathway</keyword>
<keyword evidence="13" id="KW-0472">Membrane</keyword>
<comment type="catalytic activity">
    <reaction evidence="16">
        <text>[E2 ubiquitin-conjugating enzyme]-S-ubiquitinyl-L-cysteine + [acceptor protein]-L-cysteine = [E2 ubiquitin-conjugating enzyme]-L-cysteine + [acceptor protein]-S-ubiquitinyl-L-cysteine.</text>
        <dbReference type="EC" id="2.3.2.36"/>
    </reaction>
</comment>
<comment type="similarity">
    <text evidence="3">Belongs to the pex2/pex10/pex12 family.</text>
</comment>
<dbReference type="SUPFAM" id="SSF57850">
    <property type="entry name" value="RING/U-box"/>
    <property type="match status" value="1"/>
</dbReference>
<reference evidence="21" key="1">
    <citation type="journal article" date="2012" name="Science">
        <title>The Paleozoic origin of enzymatic lignin decomposition reconstructed from 31 fungal genomes.</title>
        <authorList>
            <person name="Floudas D."/>
            <person name="Binder M."/>
            <person name="Riley R."/>
            <person name="Barry K."/>
            <person name="Blanchette R.A."/>
            <person name="Henrissat B."/>
            <person name="Martinez A.T."/>
            <person name="Otillar R."/>
            <person name="Spatafora J.W."/>
            <person name="Yadav J.S."/>
            <person name="Aerts A."/>
            <person name="Benoit I."/>
            <person name="Boyd A."/>
            <person name="Carlson A."/>
            <person name="Copeland A."/>
            <person name="Coutinho P.M."/>
            <person name="de Vries R.P."/>
            <person name="Ferreira P."/>
            <person name="Findley K."/>
            <person name="Foster B."/>
            <person name="Gaskell J."/>
            <person name="Glotzer D."/>
            <person name="Gorecki P."/>
            <person name="Heitman J."/>
            <person name="Hesse C."/>
            <person name="Hori C."/>
            <person name="Igarashi K."/>
            <person name="Jurgens J.A."/>
            <person name="Kallen N."/>
            <person name="Kersten P."/>
            <person name="Kohler A."/>
            <person name="Kuees U."/>
            <person name="Kumar T.K.A."/>
            <person name="Kuo A."/>
            <person name="LaButti K."/>
            <person name="Larrondo L.F."/>
            <person name="Lindquist E."/>
            <person name="Ling A."/>
            <person name="Lombard V."/>
            <person name="Lucas S."/>
            <person name="Lundell T."/>
            <person name="Martin R."/>
            <person name="McLaughlin D.J."/>
            <person name="Morgenstern I."/>
            <person name="Morin E."/>
            <person name="Murat C."/>
            <person name="Nagy L.G."/>
            <person name="Nolan M."/>
            <person name="Ohm R.A."/>
            <person name="Patyshakuliyeva A."/>
            <person name="Rokas A."/>
            <person name="Ruiz-Duenas F.J."/>
            <person name="Sabat G."/>
            <person name="Salamov A."/>
            <person name="Samejima M."/>
            <person name="Schmutz J."/>
            <person name="Slot J.C."/>
            <person name="St John F."/>
            <person name="Stenlid J."/>
            <person name="Sun H."/>
            <person name="Sun S."/>
            <person name="Syed K."/>
            <person name="Tsang A."/>
            <person name="Wiebenga A."/>
            <person name="Young D."/>
            <person name="Pisabarro A."/>
            <person name="Eastwood D.C."/>
            <person name="Martin F."/>
            <person name="Cullen D."/>
            <person name="Grigoriev I.V."/>
            <person name="Hibbett D.S."/>
        </authorList>
    </citation>
    <scope>NUCLEOTIDE SEQUENCE [LARGE SCALE GENOMIC DNA]</scope>
    <source>
        <strain evidence="21">RWD-64-598 SS2</strain>
    </source>
</reference>
<dbReference type="GO" id="GO:0061630">
    <property type="term" value="F:ubiquitin protein ligase activity"/>
    <property type="evidence" value="ECO:0007669"/>
    <property type="project" value="UniProtKB-EC"/>
</dbReference>
<dbReference type="AlphaFoldDB" id="A0A5M3MT24"/>
<dbReference type="PROSITE" id="PS00518">
    <property type="entry name" value="ZF_RING_1"/>
    <property type="match status" value="1"/>
</dbReference>
<dbReference type="Gene3D" id="3.30.40.10">
    <property type="entry name" value="Zinc/RING finger domain, C3HC4 (zinc finger)"/>
    <property type="match status" value="1"/>
</dbReference>
<dbReference type="GO" id="GO:0016567">
    <property type="term" value="P:protein ubiquitination"/>
    <property type="evidence" value="ECO:0007669"/>
    <property type="project" value="UniProtKB-ARBA"/>
</dbReference>
<dbReference type="InterPro" id="IPR001841">
    <property type="entry name" value="Znf_RING"/>
</dbReference>
<sequence length="430" mass="48650">MSSTNSTWQTAWDSAQSSLNSIRDLLHSEPSPEPRIIRVGQLDAELLDAELVNLLQEPLNKALALINAALKARFEPELSLIIQLTLYKLSVWDTGASYGAKLQGLKYAPHHARSHPSSLGSRLPRRLLLLHGTLTILIPYVHNRIRDRALSHAWPDTPSSDPRRKAWDFLTRLEATHALLGLGNFIAFLWNGRYRTLSDRLLHMSLEPAQSLTRREVSYEFMNRQMVWHAFTEFLLFLLPLVNRRALQKRWSRLKSTLKNGASSLMPSSIMPSSSQGRQVLMKGKFHALSPEECAICAENASFNLNLSDSANALTAYLPQTQPQVTEEDEEAEESPPQFPIYTPYVTSCGHTYCYHCIAERMMRAVDDGDDEFWECLRCMEPVRSADRVEGEVSIDRPLTPDSDYEFSDMTDMDDGSIGSYSYTGSSDHE</sequence>